<keyword evidence="2" id="KW-0812">Transmembrane</keyword>
<name>A0A8B8CTE2_CRAVI</name>
<dbReference type="PANTHER" id="PTHR15887:SF1">
    <property type="entry name" value="TRANSMEMBRANE PROTEIN 69"/>
    <property type="match status" value="1"/>
</dbReference>
<feature type="compositionally biased region" description="Basic and acidic residues" evidence="1">
    <location>
        <begin position="239"/>
        <end position="257"/>
    </location>
</feature>
<proteinExistence type="predicted"/>
<dbReference type="RefSeq" id="XP_022317701.1">
    <property type="nucleotide sequence ID" value="XM_022461993.1"/>
</dbReference>
<feature type="transmembrane region" description="Helical" evidence="2">
    <location>
        <begin position="170"/>
        <end position="196"/>
    </location>
</feature>
<dbReference type="AlphaFoldDB" id="A0A8B8CTE2"/>
<gene>
    <name evidence="4 5" type="primary">LOC111120935</name>
</gene>
<keyword evidence="2" id="KW-0472">Membrane</keyword>
<keyword evidence="2" id="KW-1133">Transmembrane helix</keyword>
<evidence type="ECO:0000256" key="2">
    <source>
        <dbReference type="SAM" id="Phobius"/>
    </source>
</evidence>
<dbReference type="KEGG" id="cvn:111120935"/>
<evidence type="ECO:0000256" key="1">
    <source>
        <dbReference type="SAM" id="MobiDB-lite"/>
    </source>
</evidence>
<reference evidence="4 5" key="1">
    <citation type="submission" date="2025-04" db="UniProtKB">
        <authorList>
            <consortium name="RefSeq"/>
        </authorList>
    </citation>
    <scope>IDENTIFICATION</scope>
    <source>
        <tissue evidence="4 5">Whole sample</tissue>
    </source>
</reference>
<organism evidence="3 4">
    <name type="scientific">Crassostrea virginica</name>
    <name type="common">Eastern oyster</name>
    <dbReference type="NCBI Taxonomy" id="6565"/>
    <lineage>
        <taxon>Eukaryota</taxon>
        <taxon>Metazoa</taxon>
        <taxon>Spiralia</taxon>
        <taxon>Lophotrochozoa</taxon>
        <taxon>Mollusca</taxon>
        <taxon>Bivalvia</taxon>
        <taxon>Autobranchia</taxon>
        <taxon>Pteriomorphia</taxon>
        <taxon>Ostreida</taxon>
        <taxon>Ostreoidea</taxon>
        <taxon>Ostreidae</taxon>
        <taxon>Crassostrea</taxon>
    </lineage>
</organism>
<dbReference type="GeneID" id="111120935"/>
<dbReference type="Pfam" id="PF11911">
    <property type="entry name" value="DUF3429"/>
    <property type="match status" value="1"/>
</dbReference>
<dbReference type="RefSeq" id="XP_022317702.1">
    <property type="nucleotide sequence ID" value="XM_022461994.1"/>
</dbReference>
<protein>
    <submittedName>
        <fullName evidence="4 5">Transmembrane protein 69-like</fullName>
    </submittedName>
</protein>
<feature type="transmembrane region" description="Helical" evidence="2">
    <location>
        <begin position="131"/>
        <end position="149"/>
    </location>
</feature>
<dbReference type="OrthoDB" id="194289at2759"/>
<feature type="region of interest" description="Disordered" evidence="1">
    <location>
        <begin position="239"/>
        <end position="263"/>
    </location>
</feature>
<keyword evidence="3" id="KW-1185">Reference proteome</keyword>
<dbReference type="InterPro" id="IPR021836">
    <property type="entry name" value="DUF3429"/>
</dbReference>
<dbReference type="PANTHER" id="PTHR15887">
    <property type="entry name" value="TRANSMEMBRANE PROTEIN 69"/>
    <property type="match status" value="1"/>
</dbReference>
<dbReference type="Proteomes" id="UP000694844">
    <property type="component" value="Chromosome 2"/>
</dbReference>
<evidence type="ECO:0000313" key="4">
    <source>
        <dbReference type="RefSeq" id="XP_022317701.1"/>
    </source>
</evidence>
<accession>A0A8B8CTE2</accession>
<sequence>MASLCRFASANRMAYFRNTRNCYALLGVDSDSNSVQNNIPRQQKIASVDCTVQSRRGFRSLISNMSNKLTNMTSGFRTGNTGLVIDGILGLRHCPYPALVLGASGLLPFIGAPGLMMILGQSSVAFLANAQMVYGACILSFLGGVRWGFGVCEGKTTPVEWDNMKNMTISIVPSLVAFTAVLCPEPVSQIIVMLGLTGVGCYDAVSESYPAWFRGLRMLLTFVAVSSFILTFSCKSRLKSTDSSKDSKPTKETEKPQETINES</sequence>
<evidence type="ECO:0000313" key="5">
    <source>
        <dbReference type="RefSeq" id="XP_022317702.1"/>
    </source>
</evidence>
<evidence type="ECO:0000313" key="3">
    <source>
        <dbReference type="Proteomes" id="UP000694844"/>
    </source>
</evidence>
<feature type="transmembrane region" description="Helical" evidence="2">
    <location>
        <begin position="98"/>
        <end position="119"/>
    </location>
</feature>
<feature type="transmembrane region" description="Helical" evidence="2">
    <location>
        <begin position="216"/>
        <end position="234"/>
    </location>
</feature>